<evidence type="ECO:0000256" key="8">
    <source>
        <dbReference type="PIRSR" id="PIRSR001093-1"/>
    </source>
</evidence>
<dbReference type="GO" id="GO:0016020">
    <property type="term" value="C:membrane"/>
    <property type="evidence" value="ECO:0007669"/>
    <property type="project" value="TreeGrafter"/>
</dbReference>
<dbReference type="GO" id="GO:0005764">
    <property type="term" value="C:lysosome"/>
    <property type="evidence" value="ECO:0007669"/>
    <property type="project" value="TreeGrafter"/>
</dbReference>
<dbReference type="GO" id="GO:0004563">
    <property type="term" value="F:beta-N-acetylhexosaminidase activity"/>
    <property type="evidence" value="ECO:0007669"/>
    <property type="project" value="UniProtKB-EC"/>
</dbReference>
<evidence type="ECO:0000256" key="2">
    <source>
        <dbReference type="ARBA" id="ARBA00006285"/>
    </source>
</evidence>
<evidence type="ECO:0000259" key="12">
    <source>
        <dbReference type="Pfam" id="PF14845"/>
    </source>
</evidence>
<dbReference type="SUPFAM" id="SSF55545">
    <property type="entry name" value="beta-N-acetylhexosaminidase-like domain"/>
    <property type="match status" value="1"/>
</dbReference>
<protein>
    <recommendedName>
        <fullName evidence="7">Beta-hexosaminidase</fullName>
        <ecNumber evidence="7">3.2.1.52</ecNumber>
    </recommendedName>
</protein>
<feature type="active site" description="Proton donor" evidence="8">
    <location>
        <position position="347"/>
    </location>
</feature>
<dbReference type="EMBL" id="GANP01013509">
    <property type="protein sequence ID" value="JAB70959.1"/>
    <property type="molecule type" value="mRNA"/>
</dbReference>
<evidence type="ECO:0000256" key="6">
    <source>
        <dbReference type="ARBA" id="ARBA00023295"/>
    </source>
</evidence>
<dbReference type="Pfam" id="PF14845">
    <property type="entry name" value="Glycohydro_20b2"/>
    <property type="match status" value="1"/>
</dbReference>
<evidence type="ECO:0000256" key="9">
    <source>
        <dbReference type="PIRSR" id="PIRSR001093-2"/>
    </source>
</evidence>
<dbReference type="GO" id="GO:0030203">
    <property type="term" value="P:glycosaminoglycan metabolic process"/>
    <property type="evidence" value="ECO:0007669"/>
    <property type="project" value="TreeGrafter"/>
</dbReference>
<dbReference type="PANTHER" id="PTHR22600:SF21">
    <property type="entry name" value="BETA-HEXOSAMINIDASE A"/>
    <property type="match status" value="1"/>
</dbReference>
<dbReference type="InterPro" id="IPR015883">
    <property type="entry name" value="Glyco_hydro_20_cat"/>
</dbReference>
<feature type="domain" description="Beta-hexosaminidase eukaryotic type N-terminal" evidence="12">
    <location>
        <begin position="42"/>
        <end position="169"/>
    </location>
</feature>
<keyword evidence="9" id="KW-1015">Disulfide bond</keyword>
<evidence type="ECO:0000256" key="10">
    <source>
        <dbReference type="SAM" id="SignalP"/>
    </source>
</evidence>
<comment type="catalytic activity">
    <reaction evidence="1 7">
        <text>Hydrolysis of terminal non-reducing N-acetyl-D-hexosamine residues in N-acetyl-beta-D-hexosaminides.</text>
        <dbReference type="EC" id="3.2.1.52"/>
    </reaction>
</comment>
<feature type="disulfide bond" evidence="9">
    <location>
        <begin position="301"/>
        <end position="352"/>
    </location>
</feature>
<keyword evidence="3 10" id="KW-0732">Signal</keyword>
<dbReference type="Pfam" id="PF00728">
    <property type="entry name" value="Glyco_hydro_20"/>
    <property type="match status" value="1"/>
</dbReference>
<keyword evidence="4 7" id="KW-0378">Hydrolase</keyword>
<feature type="signal peptide" evidence="10">
    <location>
        <begin position="1"/>
        <end position="19"/>
    </location>
</feature>
<dbReference type="PRINTS" id="PR00738">
    <property type="entry name" value="GLHYDRLASE20"/>
</dbReference>
<evidence type="ECO:0000256" key="7">
    <source>
        <dbReference type="PIRNR" id="PIRNR001093"/>
    </source>
</evidence>
<comment type="similarity">
    <text evidence="2 7">Belongs to the glycosyl hydrolase 20 family.</text>
</comment>
<evidence type="ECO:0000256" key="1">
    <source>
        <dbReference type="ARBA" id="ARBA00001231"/>
    </source>
</evidence>
<dbReference type="InterPro" id="IPR029018">
    <property type="entry name" value="Hex-like_dom2"/>
</dbReference>
<dbReference type="Gene3D" id="3.20.20.80">
    <property type="entry name" value="Glycosidases"/>
    <property type="match status" value="1"/>
</dbReference>
<evidence type="ECO:0000256" key="5">
    <source>
        <dbReference type="ARBA" id="ARBA00023180"/>
    </source>
</evidence>
<evidence type="ECO:0000256" key="4">
    <source>
        <dbReference type="ARBA" id="ARBA00022801"/>
    </source>
</evidence>
<dbReference type="AlphaFoldDB" id="V5H217"/>
<name>V5H217_IXORI</name>
<evidence type="ECO:0000259" key="11">
    <source>
        <dbReference type="Pfam" id="PF00728"/>
    </source>
</evidence>
<feature type="chain" id="PRO_5004734164" description="Beta-hexosaminidase" evidence="10">
    <location>
        <begin position="20"/>
        <end position="550"/>
    </location>
</feature>
<dbReference type="FunFam" id="3.20.20.80:FF:000063">
    <property type="entry name" value="Beta-hexosaminidase"/>
    <property type="match status" value="1"/>
</dbReference>
<dbReference type="PANTHER" id="PTHR22600">
    <property type="entry name" value="BETA-HEXOSAMINIDASE"/>
    <property type="match status" value="1"/>
</dbReference>
<reference evidence="13" key="1">
    <citation type="journal article" date="2015" name="Sci. Rep.">
        <title>Tissue- and time-dependent transcription in Ixodes ricinus salivary glands and midguts when blood feeding on the vertebrate host.</title>
        <authorList>
            <person name="Kotsyfakis M."/>
            <person name="Schwarz A."/>
            <person name="Erhart J."/>
            <person name="Ribeiro J.M."/>
        </authorList>
    </citation>
    <scope>NUCLEOTIDE SEQUENCE</scope>
    <source>
        <tissue evidence="13">Salivary gland and midgut</tissue>
    </source>
</reference>
<feature type="disulfide bond" evidence="9">
    <location>
        <begin position="526"/>
        <end position="544"/>
    </location>
</feature>
<evidence type="ECO:0000313" key="13">
    <source>
        <dbReference type="EMBL" id="JAB70959.1"/>
    </source>
</evidence>
<dbReference type="InterPro" id="IPR025705">
    <property type="entry name" value="Beta_hexosaminidase_sua/sub"/>
</dbReference>
<accession>V5H217</accession>
<dbReference type="InterPro" id="IPR029019">
    <property type="entry name" value="HEX_eukaryotic_N"/>
</dbReference>
<dbReference type="SUPFAM" id="SSF51445">
    <property type="entry name" value="(Trans)glycosidases"/>
    <property type="match status" value="1"/>
</dbReference>
<dbReference type="GO" id="GO:0005975">
    <property type="term" value="P:carbohydrate metabolic process"/>
    <property type="evidence" value="ECO:0007669"/>
    <property type="project" value="InterPro"/>
</dbReference>
<organism evidence="13">
    <name type="scientific">Ixodes ricinus</name>
    <name type="common">Common tick</name>
    <name type="synonym">Acarus ricinus</name>
    <dbReference type="NCBI Taxonomy" id="34613"/>
    <lineage>
        <taxon>Eukaryota</taxon>
        <taxon>Metazoa</taxon>
        <taxon>Ecdysozoa</taxon>
        <taxon>Arthropoda</taxon>
        <taxon>Chelicerata</taxon>
        <taxon>Arachnida</taxon>
        <taxon>Acari</taxon>
        <taxon>Parasitiformes</taxon>
        <taxon>Ixodida</taxon>
        <taxon>Ixodoidea</taxon>
        <taxon>Ixodidae</taxon>
        <taxon>Ixodinae</taxon>
        <taxon>Ixodes</taxon>
    </lineage>
</organism>
<sequence length="550" mass="61735">MHFAVLFLVASCAVQGAIAHYGSPNFNETRSFERVIPTQGQVWPQPKVIMTSPSILIIDPNNFEFILKTSDGQCDLATEAMRRHRQSLFSGCVSAKGPGVPLRTPKRNPSPIVGALHELDVLLVGPCETLPHMDMNESYDLTLSSDSPAVLRSKSVWGIMRGLETFSQLVYPYNETHFAANKTEINDAPRFSHRGLLIDTSRHFLPVSSIVDTLDAMAYNKMNVLHWHIVDDPSFPFVSELYPDLSKKGAYNAETHTYSPSDVSRVLEEARKRGIRVLAEFDTPGHTQSWGKGYPDLLTPCYKGTSPNGKYGPINPALESTFRFLETFFEEVVNVFPDQYLHLGGDEVGFDCWMSNPNITVFMEKMGIAGHYIKLEEYYIQRLLKIIEALRKSYIVWQEVFDNGVAVAGDTVIHVWKQPLQRTELSRVTGAGHRALLSSCWYLSDISEGSDWKKYYACDPQDFDGTPEQKALVLGGEACIWGEWVDATNLISRTWPRASAVAERLWSPATLVNPDAAAARFEEHRCRMLRRGLHAEPQNGPGFCECDHLA</sequence>
<evidence type="ECO:0000256" key="3">
    <source>
        <dbReference type="ARBA" id="ARBA00022729"/>
    </source>
</evidence>
<feature type="disulfide bond" evidence="9">
    <location>
        <begin position="74"/>
        <end position="127"/>
    </location>
</feature>
<dbReference type="PIRSF" id="PIRSF001093">
    <property type="entry name" value="B-hxosamndse_ab_euk"/>
    <property type="match status" value="1"/>
</dbReference>
<keyword evidence="6 7" id="KW-0326">Glycosidase</keyword>
<feature type="domain" description="Glycoside hydrolase family 20 catalytic" evidence="11">
    <location>
        <begin position="191"/>
        <end position="508"/>
    </location>
</feature>
<proteinExistence type="evidence at transcript level"/>
<dbReference type="GO" id="GO:0006689">
    <property type="term" value="P:ganglioside catabolic process"/>
    <property type="evidence" value="ECO:0007669"/>
    <property type="project" value="TreeGrafter"/>
</dbReference>
<keyword evidence="5" id="KW-0325">Glycoprotein</keyword>
<dbReference type="InterPro" id="IPR017853">
    <property type="entry name" value="GH"/>
</dbReference>
<dbReference type="Gene3D" id="3.30.379.10">
    <property type="entry name" value="Chitobiase/beta-hexosaminidase domain 2-like"/>
    <property type="match status" value="1"/>
</dbReference>
<dbReference type="CDD" id="cd06562">
    <property type="entry name" value="GH20_HexA_HexB-like"/>
    <property type="match status" value="1"/>
</dbReference>
<dbReference type="EC" id="3.2.1.52" evidence="7"/>